<name>A0ABR8D4W8_9NOST</name>
<dbReference type="Proteomes" id="UP000661112">
    <property type="component" value="Unassembled WGS sequence"/>
</dbReference>
<dbReference type="InterPro" id="IPR013216">
    <property type="entry name" value="Methyltransf_11"/>
</dbReference>
<reference evidence="3 4" key="1">
    <citation type="journal article" date="2020" name="ISME J.">
        <title>Comparative genomics reveals insights into cyanobacterial evolution and habitat adaptation.</title>
        <authorList>
            <person name="Chen M.Y."/>
            <person name="Teng W.K."/>
            <person name="Zhao L."/>
            <person name="Hu C.X."/>
            <person name="Zhou Y.K."/>
            <person name="Han B.P."/>
            <person name="Song L.R."/>
            <person name="Shu W.S."/>
        </authorList>
    </citation>
    <scope>NUCLEOTIDE SEQUENCE [LARGE SCALE GENOMIC DNA]</scope>
    <source>
        <strain evidence="3 4">FACHB-119</strain>
    </source>
</reference>
<feature type="domain" description="Methyltransferase type 11" evidence="2">
    <location>
        <begin position="53"/>
        <end position="152"/>
    </location>
</feature>
<evidence type="ECO:0000256" key="1">
    <source>
        <dbReference type="ARBA" id="ARBA00022679"/>
    </source>
</evidence>
<evidence type="ECO:0000313" key="4">
    <source>
        <dbReference type="Proteomes" id="UP000661112"/>
    </source>
</evidence>
<dbReference type="Pfam" id="PF08241">
    <property type="entry name" value="Methyltransf_11"/>
    <property type="match status" value="1"/>
</dbReference>
<evidence type="ECO:0000259" key="2">
    <source>
        <dbReference type="Pfam" id="PF08241"/>
    </source>
</evidence>
<dbReference type="PANTHER" id="PTHR44068:SF11">
    <property type="entry name" value="GERANYL DIPHOSPHATE 2-C-METHYLTRANSFERASE"/>
    <property type="match status" value="1"/>
</dbReference>
<dbReference type="SUPFAM" id="SSF53335">
    <property type="entry name" value="S-adenosyl-L-methionine-dependent methyltransferases"/>
    <property type="match status" value="1"/>
</dbReference>
<dbReference type="EMBL" id="JACJSG010000010">
    <property type="protein sequence ID" value="MBD2500798.1"/>
    <property type="molecule type" value="Genomic_DNA"/>
</dbReference>
<keyword evidence="4" id="KW-1185">Reference proteome</keyword>
<dbReference type="InterPro" id="IPR029063">
    <property type="entry name" value="SAM-dependent_MTases_sf"/>
</dbReference>
<proteinExistence type="predicted"/>
<dbReference type="RefSeq" id="WP_190470343.1">
    <property type="nucleotide sequence ID" value="NZ_JACJSG010000010.1"/>
</dbReference>
<dbReference type="GO" id="GO:0032259">
    <property type="term" value="P:methylation"/>
    <property type="evidence" value="ECO:0007669"/>
    <property type="project" value="UniProtKB-KW"/>
</dbReference>
<gene>
    <name evidence="3" type="ORF">H6G83_09265</name>
</gene>
<sequence>MLRTELTLSEKRNTGGYIHSFSETEQNRLMTQSRFLEPYIYDHIDFSTCSHILEVGCGVGAQMEVLLSRYPNLKITGIDISERQIKRACEFLKPHIDSDRVSLHIGEGRELPFANDTFNGAVIFFVLEHTPDPVAILKEIKRVMQLGSHLYCTEVFNTSLYIYPFCPSVESYWRIFNHYQTELKGEPNVGIKLCNLALKAGFCEPKLRYVPVHLDARIQDTKERELFVDYWTGLFMSAAPALLSEKRITTHLLEAVKQELNSIKHNPDSVFAYTAMQLEVLK</sequence>
<dbReference type="InterPro" id="IPR050447">
    <property type="entry name" value="Erg6_SMT_methyltransf"/>
</dbReference>
<organism evidence="3 4">
    <name type="scientific">Anabaena azotica FACHB-119</name>
    <dbReference type="NCBI Taxonomy" id="947527"/>
    <lineage>
        <taxon>Bacteria</taxon>
        <taxon>Bacillati</taxon>
        <taxon>Cyanobacteriota</taxon>
        <taxon>Cyanophyceae</taxon>
        <taxon>Nostocales</taxon>
        <taxon>Nostocaceae</taxon>
        <taxon>Anabaena</taxon>
        <taxon>Anabaena azotica</taxon>
    </lineage>
</organism>
<evidence type="ECO:0000313" key="3">
    <source>
        <dbReference type="EMBL" id="MBD2500798.1"/>
    </source>
</evidence>
<keyword evidence="3" id="KW-0489">Methyltransferase</keyword>
<keyword evidence="1" id="KW-0808">Transferase</keyword>
<dbReference type="GO" id="GO:0008168">
    <property type="term" value="F:methyltransferase activity"/>
    <property type="evidence" value="ECO:0007669"/>
    <property type="project" value="UniProtKB-KW"/>
</dbReference>
<dbReference type="Gene3D" id="3.40.50.150">
    <property type="entry name" value="Vaccinia Virus protein VP39"/>
    <property type="match status" value="1"/>
</dbReference>
<dbReference type="CDD" id="cd02440">
    <property type="entry name" value="AdoMet_MTases"/>
    <property type="match status" value="1"/>
</dbReference>
<protein>
    <submittedName>
        <fullName evidence="3">Class I SAM-dependent methyltransferase</fullName>
    </submittedName>
</protein>
<comment type="caution">
    <text evidence="3">The sequence shown here is derived from an EMBL/GenBank/DDBJ whole genome shotgun (WGS) entry which is preliminary data.</text>
</comment>
<dbReference type="PANTHER" id="PTHR44068">
    <property type="entry name" value="ZGC:194242"/>
    <property type="match status" value="1"/>
</dbReference>
<accession>A0ABR8D4W8</accession>